<organism evidence="4 5">
    <name type="scientific">Strongyloides papillosus</name>
    <name type="common">Intestinal threadworm</name>
    <dbReference type="NCBI Taxonomy" id="174720"/>
    <lineage>
        <taxon>Eukaryota</taxon>
        <taxon>Metazoa</taxon>
        <taxon>Ecdysozoa</taxon>
        <taxon>Nematoda</taxon>
        <taxon>Chromadorea</taxon>
        <taxon>Rhabditida</taxon>
        <taxon>Tylenchina</taxon>
        <taxon>Panagrolaimomorpha</taxon>
        <taxon>Strongyloidoidea</taxon>
        <taxon>Strongyloididae</taxon>
        <taxon>Strongyloides</taxon>
    </lineage>
</organism>
<dbReference type="Pfam" id="PF00402">
    <property type="entry name" value="Calponin"/>
    <property type="match status" value="1"/>
</dbReference>
<evidence type="ECO:0000256" key="2">
    <source>
        <dbReference type="RuleBase" id="RU361224"/>
    </source>
</evidence>
<dbReference type="SMART" id="SM00033">
    <property type="entry name" value="CH"/>
    <property type="match status" value="1"/>
</dbReference>
<dbReference type="InterPro" id="IPR000557">
    <property type="entry name" value="Calponin_repeat"/>
</dbReference>
<evidence type="ECO:0000313" key="5">
    <source>
        <dbReference type="WBParaSite" id="SPAL_0001281200.1"/>
    </source>
</evidence>
<dbReference type="SUPFAM" id="SSF47576">
    <property type="entry name" value="Calponin-homology domain, CH-domain"/>
    <property type="match status" value="1"/>
</dbReference>
<dbReference type="PANTHER" id="PTHR47385:SF19">
    <property type="entry name" value="TRANSGELIN"/>
    <property type="match status" value="1"/>
</dbReference>
<dbReference type="InterPro" id="IPR001715">
    <property type="entry name" value="CH_dom"/>
</dbReference>
<dbReference type="GO" id="GO:0007015">
    <property type="term" value="P:actin filament organization"/>
    <property type="evidence" value="ECO:0007669"/>
    <property type="project" value="TreeGrafter"/>
</dbReference>
<dbReference type="PRINTS" id="PR00888">
    <property type="entry name" value="SM22CALPONIN"/>
</dbReference>
<dbReference type="CDD" id="cd00014">
    <property type="entry name" value="CH_SF"/>
    <property type="match status" value="1"/>
</dbReference>
<feature type="domain" description="Calponin-homology (CH)" evidence="3">
    <location>
        <begin position="24"/>
        <end position="141"/>
    </location>
</feature>
<proteinExistence type="inferred from homology"/>
<sequence>MANHGPSYGLSRDIERKNQARFILEEAQEIISWVQQTTEIPFPIDPMQITNSTEFCDLLKDGVQLCYLINRLLKLDKQSPIKFKQSPVMPFHKMENISTFLEAIKQYGVLEFSCFQTVDLYENKHPYKVVECLRSLAGVGQMKNANISFPPWVVKMAQQNKRHFSKDVIRQGEVIIPLQYGTNKCASQKGMTPYGLGRQITLDNTVCKKTC</sequence>
<dbReference type="WBParaSite" id="SPAL_0001281200.1">
    <property type="protein sequence ID" value="SPAL_0001281200.1"/>
    <property type="gene ID" value="SPAL_0001281200"/>
</dbReference>
<dbReference type="PROSITE" id="PS01052">
    <property type="entry name" value="CALPONIN_1"/>
    <property type="match status" value="1"/>
</dbReference>
<evidence type="ECO:0000256" key="1">
    <source>
        <dbReference type="ARBA" id="ARBA00009631"/>
    </source>
</evidence>
<accession>A0A0N5C4D1</accession>
<dbReference type="GO" id="GO:0015629">
    <property type="term" value="C:actin cytoskeleton"/>
    <property type="evidence" value="ECO:0007669"/>
    <property type="project" value="TreeGrafter"/>
</dbReference>
<dbReference type="InterPro" id="IPR003096">
    <property type="entry name" value="SM22_calponin"/>
</dbReference>
<name>A0A0N5C4D1_STREA</name>
<dbReference type="PANTHER" id="PTHR47385">
    <property type="entry name" value="CALPONIN"/>
    <property type="match status" value="1"/>
</dbReference>
<dbReference type="PROSITE" id="PS50021">
    <property type="entry name" value="CH"/>
    <property type="match status" value="1"/>
</dbReference>
<dbReference type="InterPro" id="IPR036872">
    <property type="entry name" value="CH_dom_sf"/>
</dbReference>
<dbReference type="Gene3D" id="1.10.418.10">
    <property type="entry name" value="Calponin-like domain"/>
    <property type="match status" value="1"/>
</dbReference>
<protein>
    <recommendedName>
        <fullName evidence="2">Transgelin</fullName>
    </recommendedName>
</protein>
<dbReference type="PROSITE" id="PS51122">
    <property type="entry name" value="CALPONIN_2"/>
    <property type="match status" value="1"/>
</dbReference>
<dbReference type="GO" id="GO:0051015">
    <property type="term" value="F:actin filament binding"/>
    <property type="evidence" value="ECO:0007669"/>
    <property type="project" value="TreeGrafter"/>
</dbReference>
<evidence type="ECO:0000313" key="4">
    <source>
        <dbReference type="Proteomes" id="UP000046392"/>
    </source>
</evidence>
<dbReference type="AlphaFoldDB" id="A0A0N5C4D1"/>
<dbReference type="Pfam" id="PF00307">
    <property type="entry name" value="CH"/>
    <property type="match status" value="1"/>
</dbReference>
<dbReference type="Proteomes" id="UP000046392">
    <property type="component" value="Unplaced"/>
</dbReference>
<evidence type="ECO:0000259" key="3">
    <source>
        <dbReference type="PROSITE" id="PS50021"/>
    </source>
</evidence>
<reference evidence="5" key="1">
    <citation type="submission" date="2017-02" db="UniProtKB">
        <authorList>
            <consortium name="WormBaseParasite"/>
        </authorList>
    </citation>
    <scope>IDENTIFICATION</scope>
</reference>
<dbReference type="STRING" id="174720.A0A0N5C4D1"/>
<comment type="similarity">
    <text evidence="1 2">Belongs to the calponin family.</text>
</comment>
<keyword evidence="4" id="KW-1185">Reference proteome</keyword>
<dbReference type="InterPro" id="IPR050606">
    <property type="entry name" value="Calponin-like"/>
</dbReference>